<dbReference type="STRING" id="195522.BD01_1849"/>
<keyword evidence="1" id="KW-0812">Transmembrane</keyword>
<proteinExistence type="predicted"/>
<protein>
    <submittedName>
        <fullName evidence="2">Uncharacterized protein</fullName>
    </submittedName>
</protein>
<reference evidence="2 3" key="1">
    <citation type="submission" date="2014-02" db="EMBL/GenBank/DDBJ databases">
        <title>Genome Sequence of an Hyperthermophilic Archaeon, Thermococcus nautili 30-1, producing viral vesicles.</title>
        <authorList>
            <person name="Oberto J."/>
            <person name="Gaudin M."/>
            <person name="Cossu M."/>
            <person name="Gorlas A."/>
            <person name="Slesarev A."/>
            <person name="Marguet E."/>
            <person name="Forterre P."/>
        </authorList>
    </citation>
    <scope>NUCLEOTIDE SEQUENCE [LARGE SCALE GENOMIC DNA]</scope>
    <source>
        <strain evidence="2 3">30-1</strain>
    </source>
</reference>
<accession>W8P3T4</accession>
<evidence type="ECO:0000313" key="3">
    <source>
        <dbReference type="Proteomes" id="UP000019434"/>
    </source>
</evidence>
<dbReference type="KEGG" id="tnu:BD01_1849"/>
<keyword evidence="1" id="KW-0472">Membrane</keyword>
<name>W8P3T4_9EURY</name>
<dbReference type="EMBL" id="CP007264">
    <property type="protein sequence ID" value="AHL23451.1"/>
    <property type="molecule type" value="Genomic_DNA"/>
</dbReference>
<keyword evidence="3" id="KW-1185">Reference proteome</keyword>
<sequence length="92" mass="10846">MIQIRIRVYLLIFFSVFFLESVFWGNIVDGLIPAFLSILVIYFLDSKGKIKRPLLRFKEPYIIGNSTEIEYLTPEELERRLQNGKGNKNHKP</sequence>
<feature type="transmembrane region" description="Helical" evidence="1">
    <location>
        <begin position="30"/>
        <end position="46"/>
    </location>
</feature>
<dbReference type="Proteomes" id="UP000019434">
    <property type="component" value="Chromosome"/>
</dbReference>
<gene>
    <name evidence="2" type="ORF">BD01_1849</name>
</gene>
<organism evidence="2 3">
    <name type="scientific">Thermococcus nautili</name>
    <dbReference type="NCBI Taxonomy" id="195522"/>
    <lineage>
        <taxon>Archaea</taxon>
        <taxon>Methanobacteriati</taxon>
        <taxon>Methanobacteriota</taxon>
        <taxon>Thermococci</taxon>
        <taxon>Thermococcales</taxon>
        <taxon>Thermococcaceae</taxon>
        <taxon>Thermococcus</taxon>
    </lineage>
</organism>
<evidence type="ECO:0000313" key="2">
    <source>
        <dbReference type="EMBL" id="AHL23451.1"/>
    </source>
</evidence>
<dbReference type="HOGENOM" id="CLU_2406510_0_0_2"/>
<dbReference type="AlphaFoldDB" id="W8P3T4"/>
<evidence type="ECO:0000256" key="1">
    <source>
        <dbReference type="SAM" id="Phobius"/>
    </source>
</evidence>
<keyword evidence="1" id="KW-1133">Transmembrane helix</keyword>